<keyword evidence="1" id="KW-1185">Reference proteome</keyword>
<dbReference type="Proteomes" id="UP000887574">
    <property type="component" value="Unplaced"/>
</dbReference>
<evidence type="ECO:0000313" key="1">
    <source>
        <dbReference type="Proteomes" id="UP000887574"/>
    </source>
</evidence>
<accession>A0A915D6L8</accession>
<protein>
    <submittedName>
        <fullName evidence="2">Uncharacterized protein</fullName>
    </submittedName>
</protein>
<proteinExistence type="predicted"/>
<reference evidence="2" key="1">
    <citation type="submission" date="2022-11" db="UniProtKB">
        <authorList>
            <consortium name="WormBaseParasite"/>
        </authorList>
    </citation>
    <scope>IDENTIFICATION</scope>
</reference>
<dbReference type="AlphaFoldDB" id="A0A915D6L8"/>
<organism evidence="1 2">
    <name type="scientific">Ditylenchus dipsaci</name>
    <dbReference type="NCBI Taxonomy" id="166011"/>
    <lineage>
        <taxon>Eukaryota</taxon>
        <taxon>Metazoa</taxon>
        <taxon>Ecdysozoa</taxon>
        <taxon>Nematoda</taxon>
        <taxon>Chromadorea</taxon>
        <taxon>Rhabditida</taxon>
        <taxon>Tylenchina</taxon>
        <taxon>Tylenchomorpha</taxon>
        <taxon>Sphaerularioidea</taxon>
        <taxon>Anguinidae</taxon>
        <taxon>Anguininae</taxon>
        <taxon>Ditylenchus</taxon>
    </lineage>
</organism>
<name>A0A915D6L8_9BILA</name>
<evidence type="ECO:0000313" key="2">
    <source>
        <dbReference type="WBParaSite" id="jg16547"/>
    </source>
</evidence>
<sequence>MPSIPQFEGSFASELPNIEERESERVVSANASRQLNVDERKLIQFGVYYGFVRKLLVYPIANDSKDETTKIVLQIIQFYFQPCRNALLLLEKFISLESAYRTELKGINYTQQAVNLLHHQQNTEEIRQKLPFDCCLV</sequence>
<dbReference type="WBParaSite" id="jg16547">
    <property type="protein sequence ID" value="jg16547"/>
    <property type="gene ID" value="jg16547"/>
</dbReference>